<evidence type="ECO:0000313" key="2">
    <source>
        <dbReference type="EMBL" id="OZV69918.1"/>
    </source>
</evidence>
<feature type="signal peptide" evidence="1">
    <location>
        <begin position="1"/>
        <end position="21"/>
    </location>
</feature>
<evidence type="ECO:0008006" key="4">
    <source>
        <dbReference type="Google" id="ProtNLM"/>
    </source>
</evidence>
<dbReference type="RefSeq" id="WP_094967509.1">
    <property type="nucleotide sequence ID" value="NZ_NGJN01000002.1"/>
</dbReference>
<accession>A0A265UX75</accession>
<evidence type="ECO:0000256" key="1">
    <source>
        <dbReference type="SAM" id="SignalP"/>
    </source>
</evidence>
<keyword evidence="3" id="KW-1185">Reference proteome</keyword>
<organism evidence="2 3">
    <name type="scientific">Winogradskyella aurantia</name>
    <dbReference type="NCBI Taxonomy" id="1915063"/>
    <lineage>
        <taxon>Bacteria</taxon>
        <taxon>Pseudomonadati</taxon>
        <taxon>Bacteroidota</taxon>
        <taxon>Flavobacteriia</taxon>
        <taxon>Flavobacteriales</taxon>
        <taxon>Flavobacteriaceae</taxon>
        <taxon>Winogradskyella</taxon>
    </lineage>
</organism>
<name>A0A265UX75_9FLAO</name>
<dbReference type="Proteomes" id="UP000216840">
    <property type="component" value="Unassembled WGS sequence"/>
</dbReference>
<protein>
    <recommendedName>
        <fullName evidence="4">Outer membrane protein beta-barrel domain-containing protein</fullName>
    </recommendedName>
</protein>
<dbReference type="OrthoDB" id="947434at2"/>
<gene>
    <name evidence="2" type="ORF">CA834_04675</name>
</gene>
<comment type="caution">
    <text evidence="2">The sequence shown here is derived from an EMBL/GenBank/DDBJ whole genome shotgun (WGS) entry which is preliminary data.</text>
</comment>
<dbReference type="EMBL" id="NGJN01000002">
    <property type="protein sequence ID" value="OZV69918.1"/>
    <property type="molecule type" value="Genomic_DNA"/>
</dbReference>
<feature type="chain" id="PRO_5012017745" description="Outer membrane protein beta-barrel domain-containing protein" evidence="1">
    <location>
        <begin position="22"/>
        <end position="159"/>
    </location>
</feature>
<sequence length="159" mass="18265">MKNVLFAFVFSLYTVSISAQSQVDFGVKGGVNLTFFDVIEGDFGPNAQVDVGYYGGVFADFKMEDGFHIQPEVLYIGISDFRFLNVPIYLKYDIKYNFHILVGPSLNYFFDFFTNKFKVRADITLAYDLSDRLDLHMKYTLGFEELSPDVIFLGLSYRL</sequence>
<evidence type="ECO:0000313" key="3">
    <source>
        <dbReference type="Proteomes" id="UP000216840"/>
    </source>
</evidence>
<reference evidence="2 3" key="1">
    <citation type="submission" date="2017-05" db="EMBL/GenBank/DDBJ databases">
        <title>The draft genome sequence of Idiomarina salinarum WNB302.</title>
        <authorList>
            <person name="Sun Y."/>
            <person name="Chen B."/>
            <person name="Du Z."/>
        </authorList>
    </citation>
    <scope>NUCLEOTIDE SEQUENCE [LARGE SCALE GENOMIC DNA]</scope>
    <source>
        <strain evidence="2 3">WNB302</strain>
    </source>
</reference>
<dbReference type="AlphaFoldDB" id="A0A265UX75"/>
<keyword evidence="1" id="KW-0732">Signal</keyword>
<proteinExistence type="predicted"/>